<dbReference type="EMBL" id="JBHSPR010000010">
    <property type="protein sequence ID" value="MFC6017237.1"/>
    <property type="molecule type" value="Genomic_DNA"/>
</dbReference>
<dbReference type="InterPro" id="IPR003115">
    <property type="entry name" value="ParB_N"/>
</dbReference>
<dbReference type="RefSeq" id="WP_377421350.1">
    <property type="nucleotide sequence ID" value="NZ_JBHSPR010000010.1"/>
</dbReference>
<accession>A0ABW1K666</accession>
<evidence type="ECO:0000313" key="2">
    <source>
        <dbReference type="EMBL" id="MFC6017237.1"/>
    </source>
</evidence>
<proteinExistence type="predicted"/>
<name>A0ABW1K666_9ACTN</name>
<sequence>MTGNEPFQVMPELTEEEYASLRQEIQEFGVLVPVVKDQHGRILDGHNRAWIADELGVEYRVDVVQVADDDQARTVARTLNLARRHLSREQKRRLIADEIEANPDRSDREIGRLLSCDHKTVGSVRRELRGEVPQQPVPVDPNLMAVARTRLAHLEAAIQTSIRQLDKKLLIMLMKGHPVNEVVGWLTTAWLQFEQQSGGDEAFLGPVRKVFFTDRVGEILKWPNGAYGEDCRSQNDELRDMYVAVTGVTTDAAGDAAARKDANLQVNQAAASEGGHTSRVQAAVDQAIRGAQRIEQRGGRGGGDRCSGCVLCEDTTVAHYLFGRPSRDLVRYVYRDSHGVIFDRYLRLDDIPDDVLPLEEQKLPSGETYYERRRPLEPCGVDGCDPCKKRAFYLMSLETRDPAYARAADAFIDSTPSGGTPS</sequence>
<comment type="caution">
    <text evidence="2">The sequence shown here is derived from an EMBL/GenBank/DDBJ whole genome shotgun (WGS) entry which is preliminary data.</text>
</comment>
<evidence type="ECO:0000259" key="1">
    <source>
        <dbReference type="SMART" id="SM00470"/>
    </source>
</evidence>
<keyword evidence="3" id="KW-1185">Reference proteome</keyword>
<reference evidence="3" key="1">
    <citation type="journal article" date="2019" name="Int. J. Syst. Evol. Microbiol.">
        <title>The Global Catalogue of Microorganisms (GCM) 10K type strain sequencing project: providing services to taxonomists for standard genome sequencing and annotation.</title>
        <authorList>
            <consortium name="The Broad Institute Genomics Platform"/>
            <consortium name="The Broad Institute Genome Sequencing Center for Infectious Disease"/>
            <person name="Wu L."/>
            <person name="Ma J."/>
        </authorList>
    </citation>
    <scope>NUCLEOTIDE SEQUENCE [LARGE SCALE GENOMIC DNA]</scope>
    <source>
        <strain evidence="3">ZS-35-S2</strain>
    </source>
</reference>
<dbReference type="SUPFAM" id="SSF110849">
    <property type="entry name" value="ParB/Sulfiredoxin"/>
    <property type="match status" value="1"/>
</dbReference>
<dbReference type="Gene3D" id="3.90.1530.10">
    <property type="entry name" value="Conserved hypothetical protein from pyrococcus furiosus pfu- 392566-001, ParB domain"/>
    <property type="match status" value="1"/>
</dbReference>
<organism evidence="2 3">
    <name type="scientific">Plantactinospora solaniradicis</name>
    <dbReference type="NCBI Taxonomy" id="1723736"/>
    <lineage>
        <taxon>Bacteria</taxon>
        <taxon>Bacillati</taxon>
        <taxon>Actinomycetota</taxon>
        <taxon>Actinomycetes</taxon>
        <taxon>Micromonosporales</taxon>
        <taxon>Micromonosporaceae</taxon>
        <taxon>Plantactinospora</taxon>
    </lineage>
</organism>
<gene>
    <name evidence="2" type="ORF">ACFP2T_13595</name>
</gene>
<dbReference type="SMART" id="SM00470">
    <property type="entry name" value="ParB"/>
    <property type="match status" value="1"/>
</dbReference>
<evidence type="ECO:0000313" key="3">
    <source>
        <dbReference type="Proteomes" id="UP001596203"/>
    </source>
</evidence>
<protein>
    <submittedName>
        <fullName evidence="2">ParB N-terminal domain-containing protein</fullName>
    </submittedName>
</protein>
<dbReference type="InterPro" id="IPR036086">
    <property type="entry name" value="ParB/Sulfiredoxin_sf"/>
</dbReference>
<feature type="domain" description="ParB-like N-terminal" evidence="1">
    <location>
        <begin position="2"/>
        <end position="81"/>
    </location>
</feature>
<dbReference type="Proteomes" id="UP001596203">
    <property type="component" value="Unassembled WGS sequence"/>
</dbReference>